<accession>A0A8J3CPC8</accession>
<dbReference type="EMBL" id="BMZG01000011">
    <property type="protein sequence ID" value="GHA78164.1"/>
    <property type="molecule type" value="Genomic_DNA"/>
</dbReference>
<protein>
    <submittedName>
        <fullName evidence="1">Uncharacterized protein</fullName>
    </submittedName>
</protein>
<organism evidence="1 2">
    <name type="scientific">Formosimonas limnophila</name>
    <dbReference type="NCBI Taxonomy" id="1384487"/>
    <lineage>
        <taxon>Bacteria</taxon>
        <taxon>Pseudomonadati</taxon>
        <taxon>Pseudomonadota</taxon>
        <taxon>Betaproteobacteria</taxon>
        <taxon>Burkholderiales</taxon>
        <taxon>Burkholderiaceae</taxon>
        <taxon>Formosimonas</taxon>
    </lineage>
</organism>
<proteinExistence type="predicted"/>
<sequence>MTTTIKTQLIQATMVGYAGAKNGGATIYALLDLSHNTLHIHEQKPRAEARFKTAALISNDIALTQCDFLFKDKDIKAAVDAYFYYQNSGRLTFSDSTAGTRPNIETHALTESGFDVRIYDGVTCAQMAVLAACLQAQTSREIMRALNAFEKTNGSDDLIITTV</sequence>
<reference evidence="1" key="2">
    <citation type="submission" date="2020-09" db="EMBL/GenBank/DDBJ databases">
        <authorList>
            <person name="Sun Q."/>
            <person name="Kim S."/>
        </authorList>
    </citation>
    <scope>NUCLEOTIDE SEQUENCE</scope>
    <source>
        <strain evidence="1">KCTC 32501</strain>
    </source>
</reference>
<evidence type="ECO:0000313" key="1">
    <source>
        <dbReference type="EMBL" id="GHA78164.1"/>
    </source>
</evidence>
<keyword evidence="2" id="KW-1185">Reference proteome</keyword>
<name>A0A8J3CPC8_9BURK</name>
<reference evidence="1" key="1">
    <citation type="journal article" date="2014" name="Int. J. Syst. Evol. Microbiol.">
        <title>Complete genome sequence of Corynebacterium casei LMG S-19264T (=DSM 44701T), isolated from a smear-ripened cheese.</title>
        <authorList>
            <consortium name="US DOE Joint Genome Institute (JGI-PGF)"/>
            <person name="Walter F."/>
            <person name="Albersmeier A."/>
            <person name="Kalinowski J."/>
            <person name="Ruckert C."/>
        </authorList>
    </citation>
    <scope>NUCLEOTIDE SEQUENCE</scope>
    <source>
        <strain evidence="1">KCTC 32501</strain>
    </source>
</reference>
<dbReference type="Proteomes" id="UP000614287">
    <property type="component" value="Unassembled WGS sequence"/>
</dbReference>
<dbReference type="RefSeq" id="WP_189493719.1">
    <property type="nucleotide sequence ID" value="NZ_BMZG01000011.1"/>
</dbReference>
<evidence type="ECO:0000313" key="2">
    <source>
        <dbReference type="Proteomes" id="UP000614287"/>
    </source>
</evidence>
<comment type="caution">
    <text evidence="1">The sequence shown here is derived from an EMBL/GenBank/DDBJ whole genome shotgun (WGS) entry which is preliminary data.</text>
</comment>
<dbReference type="AlphaFoldDB" id="A0A8J3CPC8"/>
<gene>
    <name evidence="1" type="ORF">GCM10009007_18890</name>
</gene>